<evidence type="ECO:0000313" key="2">
    <source>
        <dbReference type="Proteomes" id="UP000078397"/>
    </source>
</evidence>
<dbReference type="InterPro" id="IPR027417">
    <property type="entry name" value="P-loop_NTPase"/>
</dbReference>
<organism evidence="1 2">
    <name type="scientific">Pochonia chlamydosporia 170</name>
    <dbReference type="NCBI Taxonomy" id="1380566"/>
    <lineage>
        <taxon>Eukaryota</taxon>
        <taxon>Fungi</taxon>
        <taxon>Dikarya</taxon>
        <taxon>Ascomycota</taxon>
        <taxon>Pezizomycotina</taxon>
        <taxon>Sordariomycetes</taxon>
        <taxon>Hypocreomycetidae</taxon>
        <taxon>Hypocreales</taxon>
        <taxon>Clavicipitaceae</taxon>
        <taxon>Pochonia</taxon>
    </lineage>
</organism>
<comment type="caution">
    <text evidence="1">The sequence shown here is derived from an EMBL/GenBank/DDBJ whole genome shotgun (WGS) entry which is preliminary data.</text>
</comment>
<dbReference type="SUPFAM" id="SSF52540">
    <property type="entry name" value="P-loop containing nucleoside triphosphate hydrolases"/>
    <property type="match status" value="1"/>
</dbReference>
<accession>A0A179G7D1</accession>
<dbReference type="AlphaFoldDB" id="A0A179G7D1"/>
<dbReference type="Pfam" id="PF13671">
    <property type="entry name" value="AAA_33"/>
    <property type="match status" value="1"/>
</dbReference>
<dbReference type="KEGG" id="pchm:VFPPC_13062"/>
<sequence>MADNASTTSDSALQRILPHLQHSNDDDRPVVVMTCGIAGSGKSTLSKGIVNELPNFVRLSVDSYIYKTYGLFKIDYPEEKYSEYLDEGQEHVKKELVRLLQEKQKDIVLDLSFWNREYREEYKEIIVAYGGRSVLVFLDADTELLERRIAGRRAARDALALHDKGRDGDSAYNIEKDTFEMYCNGFERPVGEGEIVIKVV</sequence>
<protein>
    <submittedName>
        <fullName evidence="1">ATP/GTP-binding protein</fullName>
    </submittedName>
</protein>
<dbReference type="GeneID" id="28854833"/>
<reference evidence="1 2" key="1">
    <citation type="journal article" date="2016" name="PLoS Pathog.">
        <title>Biosynthesis of antibiotic leucinostatins in bio-control fungus Purpureocillium lilacinum and their inhibition on phytophthora revealed by genome mining.</title>
        <authorList>
            <person name="Wang G."/>
            <person name="Liu Z."/>
            <person name="Lin R."/>
            <person name="Li E."/>
            <person name="Mao Z."/>
            <person name="Ling J."/>
            <person name="Yang Y."/>
            <person name="Yin W.B."/>
            <person name="Xie B."/>
        </authorList>
    </citation>
    <scope>NUCLEOTIDE SEQUENCE [LARGE SCALE GENOMIC DNA]</scope>
    <source>
        <strain evidence="1">170</strain>
    </source>
</reference>
<gene>
    <name evidence="1" type="ORF">VFPPC_13062</name>
</gene>
<dbReference type="EMBL" id="LSBJ02000001">
    <property type="protein sequence ID" value="OAQ73704.1"/>
    <property type="molecule type" value="Genomic_DNA"/>
</dbReference>
<name>A0A179G7D1_METCM</name>
<keyword evidence="2" id="KW-1185">Reference proteome</keyword>
<dbReference type="RefSeq" id="XP_018149787.1">
    <property type="nucleotide sequence ID" value="XM_018290839.1"/>
</dbReference>
<evidence type="ECO:0000313" key="1">
    <source>
        <dbReference type="EMBL" id="OAQ73704.1"/>
    </source>
</evidence>
<dbReference type="OrthoDB" id="3512845at2759"/>
<proteinExistence type="predicted"/>
<dbReference type="Gene3D" id="3.40.50.300">
    <property type="entry name" value="P-loop containing nucleotide triphosphate hydrolases"/>
    <property type="match status" value="1"/>
</dbReference>
<dbReference type="Proteomes" id="UP000078397">
    <property type="component" value="Unassembled WGS sequence"/>
</dbReference>